<keyword evidence="1" id="KW-0472">Membrane</keyword>
<evidence type="ECO:0000313" key="4">
    <source>
        <dbReference type="Proteomes" id="UP000332933"/>
    </source>
</evidence>
<dbReference type="EMBL" id="VJMH01005530">
    <property type="protein sequence ID" value="KAF0694936.1"/>
    <property type="molecule type" value="Genomic_DNA"/>
</dbReference>
<keyword evidence="1" id="KW-1133">Transmembrane helix</keyword>
<name>A0A485L0F0_9STRA</name>
<dbReference type="OrthoDB" id="68488at2759"/>
<reference evidence="3 4" key="1">
    <citation type="submission" date="2019-03" db="EMBL/GenBank/DDBJ databases">
        <authorList>
            <person name="Gaulin E."/>
            <person name="Dumas B."/>
        </authorList>
    </citation>
    <scope>NUCLEOTIDE SEQUENCE [LARGE SCALE GENOMIC DNA]</scope>
    <source>
        <strain evidence="3">CBS 568.67</strain>
    </source>
</reference>
<accession>A0A485L0F0</accession>
<dbReference type="AlphaFoldDB" id="A0A485L0F0"/>
<organism evidence="3 4">
    <name type="scientific">Aphanomyces stellatus</name>
    <dbReference type="NCBI Taxonomy" id="120398"/>
    <lineage>
        <taxon>Eukaryota</taxon>
        <taxon>Sar</taxon>
        <taxon>Stramenopiles</taxon>
        <taxon>Oomycota</taxon>
        <taxon>Saprolegniomycetes</taxon>
        <taxon>Saprolegniales</taxon>
        <taxon>Verrucalvaceae</taxon>
        <taxon>Aphanomyces</taxon>
    </lineage>
</organism>
<feature type="transmembrane region" description="Helical" evidence="1">
    <location>
        <begin position="376"/>
        <end position="394"/>
    </location>
</feature>
<feature type="transmembrane region" description="Helical" evidence="1">
    <location>
        <begin position="403"/>
        <end position="425"/>
    </location>
</feature>
<protein>
    <submittedName>
        <fullName evidence="3">Aste57867_14215 protein</fullName>
    </submittedName>
</protein>
<evidence type="ECO:0000313" key="3">
    <source>
        <dbReference type="EMBL" id="VFT91040.1"/>
    </source>
</evidence>
<keyword evidence="4" id="KW-1185">Reference proteome</keyword>
<reference evidence="2" key="2">
    <citation type="submission" date="2019-06" db="EMBL/GenBank/DDBJ databases">
        <title>Genomics analysis of Aphanomyces spp. identifies a new class of oomycete effector associated with host adaptation.</title>
        <authorList>
            <person name="Gaulin E."/>
        </authorList>
    </citation>
    <scope>NUCLEOTIDE SEQUENCE</scope>
    <source>
        <strain evidence="2">CBS 578.67</strain>
    </source>
</reference>
<feature type="transmembrane region" description="Helical" evidence="1">
    <location>
        <begin position="455"/>
        <end position="474"/>
    </location>
</feature>
<dbReference type="EMBL" id="CAADRA010005551">
    <property type="protein sequence ID" value="VFT91040.1"/>
    <property type="molecule type" value="Genomic_DNA"/>
</dbReference>
<keyword evidence="1" id="KW-0812">Transmembrane</keyword>
<proteinExistence type="predicted"/>
<evidence type="ECO:0000313" key="2">
    <source>
        <dbReference type="EMBL" id="KAF0694936.1"/>
    </source>
</evidence>
<dbReference type="Proteomes" id="UP000332933">
    <property type="component" value="Unassembled WGS sequence"/>
</dbReference>
<evidence type="ECO:0000256" key="1">
    <source>
        <dbReference type="SAM" id="Phobius"/>
    </source>
</evidence>
<feature type="transmembrane region" description="Helical" evidence="1">
    <location>
        <begin position="516"/>
        <end position="538"/>
    </location>
</feature>
<sequence>MSAVNTNARRRRSALDDIAADVPLPWLRVVLTLSSYLLFFTDIPRSGYGFHSTPYPAVSTHKYSLLGPYNYRIAKIHRNATTGEFAGFNGSDSALSSVRVWAYKFDTTSLGMRTIAHQLNPPSWDPCLAYARPCGSTTMDIPSVFVMLDSLVTAMASHSLPLAFSVQYKIIDHVDHLFLFGMYQAKQWRVIQAHVFHNPTTLASICQSTPSMAPPVFCHLPWFNLQNLGVSPVQELSDFIRTKAQAYTLGANQTLQVAVITSTSDFTHDAGGVTDTSNKDFDVVALFRAQTCDNATCTTDTVEDYRFEGSILDTNCFTWYRTVRLLRFVGQMYNICRVVALFNGCYAVVRSEPQYTSVSTRVLATFQLGLRVPVQVVIYGSWFSVSLFAMAHIIDSPLLYTDIYYRWISVLGSASIAPIDAVQILSCHMRNVWLMSLAVKFTLLATSTKSHRVRGVLGVRGYVLIFTSFLSIWMDVRIDAIRDTNLQQVTSIPPSLHLSLLRITTSLPFQINNNGIWLDLKTLVLSGVVVFFVLRVALKHELVVPTAVPHCVLVYSSPLLFSTSWFGSLLDPLVDKQGRVQSGFHNKSRQSVHSLMNLAWMTDPLLYAKVCYHSPAVYLYKRIGTFETFYHPLPLKMMAKWKDEDEDMFALVEKRSFVDLPWGDQIRVE</sequence>
<gene>
    <name evidence="3" type="primary">Aste57867_14215</name>
    <name evidence="2" type="ORF">As57867_014164</name>
    <name evidence="3" type="ORF">ASTE57867_14215</name>
</gene>